<dbReference type="STRING" id="1926881.BTJ39_24000"/>
<reference evidence="1 2" key="1">
    <citation type="submission" date="2016-12" db="EMBL/GenBank/DDBJ databases">
        <title>Izhakiella australiana sp. nov. of genus Izhakiella isolated from Australian desert.</title>
        <authorList>
            <person name="Ji M."/>
        </authorList>
    </citation>
    <scope>NUCLEOTIDE SEQUENCE [LARGE SCALE GENOMIC DNA]</scope>
    <source>
        <strain evidence="1 2">D4N98</strain>
    </source>
</reference>
<dbReference type="EMBL" id="MRUL01000046">
    <property type="protein sequence ID" value="OON33550.1"/>
    <property type="molecule type" value="Genomic_DNA"/>
</dbReference>
<gene>
    <name evidence="1" type="ORF">BTJ39_24000</name>
</gene>
<dbReference type="AlphaFoldDB" id="A0A1S8Y3C7"/>
<evidence type="ECO:0000313" key="2">
    <source>
        <dbReference type="Proteomes" id="UP000190667"/>
    </source>
</evidence>
<evidence type="ECO:0000313" key="1">
    <source>
        <dbReference type="EMBL" id="OON33550.1"/>
    </source>
</evidence>
<organism evidence="1 2">
    <name type="scientific">Izhakiella australiensis</name>
    <dbReference type="NCBI Taxonomy" id="1926881"/>
    <lineage>
        <taxon>Bacteria</taxon>
        <taxon>Pseudomonadati</taxon>
        <taxon>Pseudomonadota</taxon>
        <taxon>Gammaproteobacteria</taxon>
        <taxon>Enterobacterales</taxon>
        <taxon>Erwiniaceae</taxon>
        <taxon>Izhakiella</taxon>
    </lineage>
</organism>
<sequence>MISAAKCGAAKQIIFYVNEASAECIEGRRSYLENGLLPRLKEGLLTMNSWKEKNEDDLELIAIYQKGVDFLTDALKRESAS</sequence>
<name>A0A1S8Y3C7_9GAMM</name>
<accession>A0A1S8Y3C7</accession>
<proteinExistence type="predicted"/>
<keyword evidence="2" id="KW-1185">Reference proteome</keyword>
<dbReference type="RefSeq" id="WP_078005169.1">
    <property type="nucleotide sequence ID" value="NZ_MRUL01000046.1"/>
</dbReference>
<dbReference type="Proteomes" id="UP000190667">
    <property type="component" value="Unassembled WGS sequence"/>
</dbReference>
<dbReference type="OrthoDB" id="6625553at2"/>
<protein>
    <submittedName>
        <fullName evidence="1">Uncharacterized protein</fullName>
    </submittedName>
</protein>
<comment type="caution">
    <text evidence="1">The sequence shown here is derived from an EMBL/GenBank/DDBJ whole genome shotgun (WGS) entry which is preliminary data.</text>
</comment>